<comment type="caution">
    <text evidence="3">The sequence shown here is derived from an EMBL/GenBank/DDBJ whole genome shotgun (WGS) entry which is preliminary data.</text>
</comment>
<dbReference type="Proteomes" id="UP000789326">
    <property type="component" value="Unassembled WGS sequence"/>
</dbReference>
<evidence type="ECO:0000313" key="5">
    <source>
        <dbReference type="Proteomes" id="UP000185829"/>
    </source>
</evidence>
<dbReference type="Proteomes" id="UP000185829">
    <property type="component" value="Unassembled WGS sequence"/>
</dbReference>
<sequence>MPPCIPVPSNRLEEQKLCVELLDILDLTMQRKFY</sequence>
<keyword evidence="4" id="KW-1185">Reference proteome</keyword>
<name>A0A9X8REL7_9BACI</name>
<evidence type="ECO:0000313" key="1">
    <source>
        <dbReference type="EMBL" id="CAH0280185.1"/>
    </source>
</evidence>
<dbReference type="Proteomes" id="UP000182110">
    <property type="component" value="Unassembled WGS sequence"/>
</dbReference>
<reference evidence="3 5" key="3">
    <citation type="submission" date="2017-01" db="EMBL/GenBank/DDBJ databases">
        <authorList>
            <person name="Varghese N."/>
            <person name="Submissions S."/>
        </authorList>
    </citation>
    <scope>NUCLEOTIDE SEQUENCE [LARGE SCALE GENOMIC DNA]</scope>
    <source>
        <strain evidence="3 5">RUG2-6</strain>
    </source>
</reference>
<protein>
    <submittedName>
        <fullName evidence="3">Uncharacterized protein</fullName>
    </submittedName>
</protein>
<organism evidence="3 5">
    <name type="scientific">Peribacillus simplex</name>
    <dbReference type="NCBI Taxonomy" id="1478"/>
    <lineage>
        <taxon>Bacteria</taxon>
        <taxon>Bacillati</taxon>
        <taxon>Bacillota</taxon>
        <taxon>Bacilli</taxon>
        <taxon>Bacillales</taxon>
        <taxon>Bacillaceae</taxon>
        <taxon>Peribacillus</taxon>
    </lineage>
</organism>
<dbReference type="EMBL" id="CCXW01000005">
    <property type="protein sequence ID" value="CEG25113.1"/>
    <property type="molecule type" value="Genomic_DNA"/>
</dbReference>
<accession>A0A9X8REL7</accession>
<evidence type="ECO:0000313" key="2">
    <source>
        <dbReference type="EMBL" id="CEG25113.1"/>
    </source>
</evidence>
<gene>
    <name evidence="2" type="ORF">BN1180_05959</name>
    <name evidence="3" type="ORF">SAMN05878482_11371</name>
    <name evidence="1" type="ORF">SRABI133_03918</name>
</gene>
<reference evidence="2" key="2">
    <citation type="submission" date="2014-10" db="EMBL/GenBank/DDBJ databases">
        <authorList>
            <person name="Urmite Genomes"/>
        </authorList>
    </citation>
    <scope>NUCLEOTIDE SEQUENCE</scope>
    <source>
        <strain evidence="2">P558</strain>
    </source>
</reference>
<dbReference type="EMBL" id="FTMX01000013">
    <property type="protein sequence ID" value="SIS09891.1"/>
    <property type="molecule type" value="Genomic_DNA"/>
</dbReference>
<evidence type="ECO:0000313" key="3">
    <source>
        <dbReference type="EMBL" id="SIS09891.1"/>
    </source>
</evidence>
<reference evidence="1" key="4">
    <citation type="submission" date="2021-11" db="EMBL/GenBank/DDBJ databases">
        <authorList>
            <person name="Bulgarelli D."/>
        </authorList>
    </citation>
    <scope>NUCLEOTIDE SEQUENCE</scope>
    <source>
        <strain evidence="1">Bi133</strain>
    </source>
</reference>
<evidence type="ECO:0000313" key="4">
    <source>
        <dbReference type="Proteomes" id="UP000182110"/>
    </source>
</evidence>
<dbReference type="EMBL" id="CAKKMG010000073">
    <property type="protein sequence ID" value="CAH0280185.1"/>
    <property type="molecule type" value="Genomic_DNA"/>
</dbReference>
<dbReference type="AlphaFoldDB" id="A0A9X8REL7"/>
<reference evidence="2 4" key="1">
    <citation type="journal article" date="2014" name="Genome Announc.">
        <title>Genome Sequence of Bacillus simplex Strain P558, Isolated from a Human Fecal Sample.</title>
        <authorList>
            <person name="Croce O."/>
            <person name="Hugon P."/>
            <person name="Lagier J.C."/>
            <person name="Bibi F."/>
            <person name="Robert C."/>
            <person name="Azhar E.I."/>
            <person name="Raoult D."/>
            <person name="Fournier P.E."/>
        </authorList>
    </citation>
    <scope>NUCLEOTIDE SEQUENCE [LARGE SCALE GENOMIC DNA]</scope>
    <source>
        <strain evidence="2 4">P558</strain>
    </source>
</reference>
<proteinExistence type="predicted"/>